<dbReference type="SUPFAM" id="SSF53474">
    <property type="entry name" value="alpha/beta-Hydrolases"/>
    <property type="match status" value="1"/>
</dbReference>
<evidence type="ECO:0000256" key="2">
    <source>
        <dbReference type="ARBA" id="ARBA00012411"/>
    </source>
</evidence>
<dbReference type="InterPro" id="IPR003527">
    <property type="entry name" value="MAP_kinase_CS"/>
</dbReference>
<dbReference type="Gene3D" id="1.10.510.10">
    <property type="entry name" value="Transferase(Phosphotransferase) domain 1"/>
    <property type="match status" value="1"/>
</dbReference>
<dbReference type="InterPro" id="IPR011009">
    <property type="entry name" value="Kinase-like_dom_sf"/>
</dbReference>
<dbReference type="PROSITE" id="PS00560">
    <property type="entry name" value="CARBOXYPEPT_SER_HIS"/>
    <property type="match status" value="1"/>
</dbReference>
<feature type="region of interest" description="Disordered" evidence="12">
    <location>
        <begin position="1931"/>
        <end position="1976"/>
    </location>
</feature>
<dbReference type="PROSITE" id="PS01351">
    <property type="entry name" value="MAPK"/>
    <property type="match status" value="1"/>
</dbReference>
<dbReference type="InterPro" id="IPR050117">
    <property type="entry name" value="MAPK"/>
</dbReference>
<evidence type="ECO:0000256" key="6">
    <source>
        <dbReference type="ARBA" id="ARBA00022777"/>
    </source>
</evidence>
<proteinExistence type="inferred from homology"/>
<dbReference type="Gene3D" id="3.80.10.10">
    <property type="entry name" value="Ribonuclease Inhibitor"/>
    <property type="match status" value="1"/>
</dbReference>
<dbReference type="FunFam" id="3.30.200.20:FF:000166">
    <property type="entry name" value="Mitogen-activated protein kinase"/>
    <property type="match status" value="1"/>
</dbReference>
<name>A0AAV2Z2N2_9STRA</name>
<dbReference type="PANTHER" id="PTHR24055">
    <property type="entry name" value="MITOGEN-ACTIVATED PROTEIN KINASE"/>
    <property type="match status" value="1"/>
</dbReference>
<dbReference type="InterPro" id="IPR033124">
    <property type="entry name" value="Ser_caboxypep_his_AS"/>
</dbReference>
<dbReference type="EMBL" id="DAKRPA010000062">
    <property type="protein sequence ID" value="DBA00556.1"/>
    <property type="molecule type" value="Genomic_DNA"/>
</dbReference>
<evidence type="ECO:0000256" key="4">
    <source>
        <dbReference type="ARBA" id="ARBA00022679"/>
    </source>
</evidence>
<dbReference type="Gene3D" id="3.30.200.20">
    <property type="entry name" value="Phosphorylase Kinase, domain 1"/>
    <property type="match status" value="1"/>
</dbReference>
<dbReference type="GO" id="GO:0004707">
    <property type="term" value="F:MAP kinase activity"/>
    <property type="evidence" value="ECO:0007669"/>
    <property type="project" value="UniProtKB-EC"/>
</dbReference>
<dbReference type="SUPFAM" id="SSF52833">
    <property type="entry name" value="Thioredoxin-like"/>
    <property type="match status" value="1"/>
</dbReference>
<dbReference type="GO" id="GO:0006508">
    <property type="term" value="P:proteolysis"/>
    <property type="evidence" value="ECO:0007669"/>
    <property type="project" value="InterPro"/>
</dbReference>
<dbReference type="Gene3D" id="3.40.30.10">
    <property type="entry name" value="Glutaredoxin"/>
    <property type="match status" value="1"/>
</dbReference>
<comment type="caution">
    <text evidence="14">The sequence shown here is derived from an EMBL/GenBank/DDBJ whole genome shotgun (WGS) entry which is preliminary data.</text>
</comment>
<dbReference type="SUPFAM" id="SSF52058">
    <property type="entry name" value="L domain-like"/>
    <property type="match status" value="1"/>
</dbReference>
<comment type="similarity">
    <text evidence="1">Belongs to the peptidase S10 family.</text>
</comment>
<feature type="region of interest" description="Disordered" evidence="12">
    <location>
        <begin position="2021"/>
        <end position="2071"/>
    </location>
</feature>
<evidence type="ECO:0000256" key="7">
    <source>
        <dbReference type="ARBA" id="ARBA00022840"/>
    </source>
</evidence>
<comment type="activity regulation">
    <text evidence="11">Activated by threonine and tyrosine phosphorylation.</text>
</comment>
<feature type="compositionally biased region" description="Basic residues" evidence="12">
    <location>
        <begin position="2325"/>
        <end position="2337"/>
    </location>
</feature>
<dbReference type="InterPro" id="IPR008271">
    <property type="entry name" value="Ser/Thr_kinase_AS"/>
</dbReference>
<feature type="compositionally biased region" description="Low complexity" evidence="12">
    <location>
        <begin position="1932"/>
        <end position="1945"/>
    </location>
</feature>
<sequence length="2337" mass="260447">MLRGASTAVSYCAVSSSGSAMGEEVEKHILRKYELLQKLGKGAYGIVWKAIDKNTRQVVALKKCFDAFRNATDAQRTFREVMYLQELNGHNNIIRLLNVVKADNDRDIYLVFDFMETDLHAVIRANILEEIHKKYIIYQLLKSLKFMHTAELLHRDIKPSNLLLNSDCHTKLCDFGLCRSVSEMSGPNPVLTDYVATRWYRAPEILLGSTRYTKAVDMWAVGCIVAEMTTGRPAFPGTSTMNQLERILEVTGQPSVDDIESIKSPFANTMLESLPPPKQKPIEELFQKASPEALALIRQCFWFDPSKRITSDEALRHPYVAQFHNEKDEPSAPGPLQIVVDDNTKYSAADYRDRLYREIIKKKKERQSRINRKAQSIHSAGTVNMRGATLGLVALLSLQHAAGFRVYPQDDSSVLEVANDAVSELAGDWAVDSRASRRRTAIASDGSKAEDDLVTGLPGLTEAINVTHHAGLIPLDEKKQNQLFYWHFEAARDAKNAPLVVWLNGGPGCSSMQGLFLGISPFSLINGTHIKHNKHSWHEAANVLFVDQPVGTGMSSKRGNEIRTSESAIAVDFHSFLIKFLQRHSTYLTTDKQPKVQISRPLFIFGESHAGRYIPQFSDYILHQNDKARDSGEGVVIQLNGVGIGNGWVHPFVQYDYSDYAHGIGLITRGQVRALKEQYATCKEALEAGTYFSSSCFDNMNTILDSVKNADDIGMGRKINVYDVREYVRSTNDYPPGREYINEYLNQLEARKALHANMDATFVYADCSDEVYEGLREFDGVSSLENVQYLLKRGLRVLFYNGQWDMMCNHYTTEELLLNLDWSGASLYQSAKKYTWAVDNRAEPAGFVQNGGNLTYLVIAGAGHMVPLDVPDVALDMLTRFVQDKSYEDTAQAVPSVPTNMTDLASIQCSIPSATLTTQGPSGKWAWIVLVVAAVSSAFAFAALAAAQLPIPTKPPGFTLGDGSAAAVVQVESYIDLLCPDSKSAYAGLKDLASYYKPTEVRVRFVPFPLPYHQHAFAAAEAAFTITAALGDDHFIPWLETVYANQDQFWNKATKDLTPIQVTDKLKKLAQLTFPALTDEQWNEGMTGYGGTDADEQTRVAWKYTCSRGVSGTPMYRLNGVPFDADATWTFKEWKDVIDPLVQANVEVTVDNVVQQNAIQFSGALPHPDRQVVQLSTARGALAAAGVCESVADGVRPLPEARNNAARVVGQMKFADVAVIRARAKAPLATVQVLHLSNAGIECLRNVQLCPRLESLYANDNRVRNVDDVQELNRLWRVDLNDNALRHIHPLASFPYLGFLFLERNELRFDDLLCLRDVNLVEIRVQGNPALHVDNSTPEYRMKLAALLPNAWIIDGHFVSSLERQNSIDQYDFFVQYLIEHGENVPAKIHFGSSAEMWGRDNLAPNTLQHDFALKMIECIRDQPVKNPHTADIFRLKCIVDFHNAESKLHNSNLQFAPTKFTANAKVMPRIHLDKFVGLCPRQRLELIVLLGAFLEFKVDKVVVTEALVIALLDSSVTAADIEETLSLPPYGITAIIALVHWTMLEGNDSSVLHVQSTASADQHYEAVIWKSLPEVFTTLVCLDKDIRLANDDVDGEFAVRCGFAIQLLHRTAAFPSISSLTDRPSRGEASKKENTGLLGLVEAARPINTLESSDIDFDAIRRWLNINHITQIKEVDQRPRLPWKSKELERGYPQPWKNPFGTNAMHVRVLGMSHSMSSLESLPVKRRPKVGEWIEVRPKLYLRVLSVTSDGRTVLATRPNQHVDSSDTFTFQSQQLTRMSSSMWRLTKLTESEAGDLIERLNRDIANSTTKTRIGKLHRDSESFHRHGAARNQGFPNVSVAEGDIDELERLKDTGDQPIIPTVRAVQPVAVYSANDTLDANYVLASPDMIAIQNFCAAKQQRDLGRSPAGLWHPIQTTSYGVVAGLASPVTQTPTKKQQQPTPTRNSQLGEVRVRRRSQQQRRDGTGADLDDWGSLQEDMQAILGMKPRTPHEGPPPFQSYDDVLCFMTSVPPDGVVESVNGAHSPGRMMSPKSEAQSPHALSMDASTTLEQSQQSGPLQPAPASHKKRLHVPQPNWHAVATKPQLLVSAATLAPVNAVAALGHGTPQPLSLPQSLGSSSTASASTLALPSVRVPSKLPRCEISLPTLSSATAMRSLTAQLTLLNASNQALKHHCDSRPFRMASAMPMSINIDSMAMDSIPRLRWSPKEHRFHYNMPIAAEPGDRGFVLLQEFDHADSFGAWALPPNERHHIEEMERVNHMIEEVEATAHLHDTIRVFEKKRSHHEEFHEHPSTDEELKAKALKKKELLRQKYSPKHSYDTRRTKPSKVGRVHQPR</sequence>
<keyword evidence="5 10" id="KW-0547">Nucleotide-binding</keyword>
<dbReference type="InterPro" id="IPR017441">
    <property type="entry name" value="Protein_kinase_ATP_BS"/>
</dbReference>
<dbReference type="CDD" id="cd07852">
    <property type="entry name" value="STKc_MAPK15-like"/>
    <property type="match status" value="1"/>
</dbReference>
<comment type="catalytic activity">
    <reaction evidence="8 11">
        <text>L-threonyl-[protein] + ATP = O-phospho-L-threonyl-[protein] + ADP + H(+)</text>
        <dbReference type="Rhea" id="RHEA:46608"/>
        <dbReference type="Rhea" id="RHEA-COMP:11060"/>
        <dbReference type="Rhea" id="RHEA-COMP:11605"/>
        <dbReference type="ChEBI" id="CHEBI:15378"/>
        <dbReference type="ChEBI" id="CHEBI:30013"/>
        <dbReference type="ChEBI" id="CHEBI:30616"/>
        <dbReference type="ChEBI" id="CHEBI:61977"/>
        <dbReference type="ChEBI" id="CHEBI:456216"/>
        <dbReference type="EC" id="2.7.11.24"/>
    </reaction>
</comment>
<dbReference type="InterPro" id="IPR012336">
    <property type="entry name" value="Thioredoxin-like_fold"/>
</dbReference>
<dbReference type="EC" id="2.7.11.24" evidence="2 11"/>
<comment type="cofactor">
    <cofactor evidence="11">
        <name>Mg(2+)</name>
        <dbReference type="ChEBI" id="CHEBI:18420"/>
    </cofactor>
</comment>
<evidence type="ECO:0000256" key="10">
    <source>
        <dbReference type="PROSITE-ProRule" id="PRU10141"/>
    </source>
</evidence>
<dbReference type="Pfam" id="PF00069">
    <property type="entry name" value="Pkinase"/>
    <property type="match status" value="1"/>
</dbReference>
<dbReference type="InterPro" id="IPR029058">
    <property type="entry name" value="AB_hydrolase_fold"/>
</dbReference>
<keyword evidence="4 11" id="KW-0808">Transferase</keyword>
<dbReference type="InterPro" id="IPR001563">
    <property type="entry name" value="Peptidase_S10"/>
</dbReference>
<keyword evidence="6 11" id="KW-0418">Kinase</keyword>
<reference evidence="14" key="1">
    <citation type="submission" date="2022-11" db="EMBL/GenBank/DDBJ databases">
        <authorList>
            <person name="Morgan W.R."/>
            <person name="Tartar A."/>
        </authorList>
    </citation>
    <scope>NUCLEOTIDE SEQUENCE</scope>
    <source>
        <strain evidence="14">ARSEF 373</strain>
    </source>
</reference>
<feature type="region of interest" description="Disordered" evidence="12">
    <location>
        <begin position="2310"/>
        <end position="2337"/>
    </location>
</feature>
<dbReference type="Pfam" id="PF00450">
    <property type="entry name" value="Peptidase_S10"/>
    <property type="match status" value="1"/>
</dbReference>
<evidence type="ECO:0000256" key="12">
    <source>
        <dbReference type="SAM" id="MobiDB-lite"/>
    </source>
</evidence>
<evidence type="ECO:0000256" key="9">
    <source>
        <dbReference type="ARBA" id="ARBA00048312"/>
    </source>
</evidence>
<dbReference type="Pfam" id="PF13462">
    <property type="entry name" value="Thioredoxin_4"/>
    <property type="match status" value="1"/>
</dbReference>
<dbReference type="PROSITE" id="PS50011">
    <property type="entry name" value="PROTEIN_KINASE_DOM"/>
    <property type="match status" value="1"/>
</dbReference>
<organism evidence="14 15">
    <name type="scientific">Lagenidium giganteum</name>
    <dbReference type="NCBI Taxonomy" id="4803"/>
    <lineage>
        <taxon>Eukaryota</taxon>
        <taxon>Sar</taxon>
        <taxon>Stramenopiles</taxon>
        <taxon>Oomycota</taxon>
        <taxon>Peronosporomycetes</taxon>
        <taxon>Pythiales</taxon>
        <taxon>Pythiaceae</taxon>
    </lineage>
</organism>
<evidence type="ECO:0000256" key="5">
    <source>
        <dbReference type="ARBA" id="ARBA00022741"/>
    </source>
</evidence>
<evidence type="ECO:0000256" key="1">
    <source>
        <dbReference type="ARBA" id="ARBA00009431"/>
    </source>
</evidence>
<evidence type="ECO:0000259" key="13">
    <source>
        <dbReference type="PROSITE" id="PS50011"/>
    </source>
</evidence>
<gene>
    <name evidence="14" type="ORF">N0F65_006460</name>
</gene>
<dbReference type="PRINTS" id="PR00724">
    <property type="entry name" value="CRBOXYPTASEC"/>
</dbReference>
<dbReference type="GO" id="GO:0004185">
    <property type="term" value="F:serine-type carboxypeptidase activity"/>
    <property type="evidence" value="ECO:0007669"/>
    <property type="project" value="InterPro"/>
</dbReference>
<evidence type="ECO:0000256" key="3">
    <source>
        <dbReference type="ARBA" id="ARBA00022527"/>
    </source>
</evidence>
<protein>
    <recommendedName>
        <fullName evidence="2 11">Mitogen-activated protein kinase</fullName>
        <ecNumber evidence="2 11">2.7.11.24</ecNumber>
    </recommendedName>
</protein>
<evidence type="ECO:0000256" key="11">
    <source>
        <dbReference type="RuleBase" id="RU361165"/>
    </source>
</evidence>
<dbReference type="Proteomes" id="UP001146120">
    <property type="component" value="Unassembled WGS sequence"/>
</dbReference>
<keyword evidence="7 10" id="KW-0067">ATP-binding</keyword>
<evidence type="ECO:0000256" key="8">
    <source>
        <dbReference type="ARBA" id="ARBA00047592"/>
    </source>
</evidence>
<dbReference type="Gene3D" id="3.40.50.1820">
    <property type="entry name" value="alpha/beta hydrolase"/>
    <property type="match status" value="1"/>
</dbReference>
<reference evidence="14" key="2">
    <citation type="journal article" date="2023" name="Microbiol Resour">
        <title>Decontamination and Annotation of the Draft Genome Sequence of the Oomycete Lagenidium giganteum ARSEF 373.</title>
        <authorList>
            <person name="Morgan W.R."/>
            <person name="Tartar A."/>
        </authorList>
    </citation>
    <scope>NUCLEOTIDE SEQUENCE</scope>
    <source>
        <strain evidence="14">ARSEF 373</strain>
    </source>
</reference>
<dbReference type="PROSITE" id="PS00108">
    <property type="entry name" value="PROTEIN_KINASE_ST"/>
    <property type="match status" value="1"/>
</dbReference>
<accession>A0AAV2Z2N2</accession>
<feature type="binding site" evidence="10">
    <location>
        <position position="62"/>
    </location>
    <ligand>
        <name>ATP</name>
        <dbReference type="ChEBI" id="CHEBI:30616"/>
    </ligand>
</feature>
<evidence type="ECO:0000313" key="14">
    <source>
        <dbReference type="EMBL" id="DBA00556.1"/>
    </source>
</evidence>
<keyword evidence="15" id="KW-1185">Reference proteome</keyword>
<dbReference type="InterPro" id="IPR036249">
    <property type="entry name" value="Thioredoxin-like_sf"/>
</dbReference>
<dbReference type="SMART" id="SM00220">
    <property type="entry name" value="S_TKc"/>
    <property type="match status" value="1"/>
</dbReference>
<keyword evidence="3 11" id="KW-0723">Serine/threonine-protein kinase</keyword>
<keyword evidence="11" id="KW-0460">Magnesium</keyword>
<dbReference type="PROSITE" id="PS00107">
    <property type="entry name" value="PROTEIN_KINASE_ATP"/>
    <property type="match status" value="1"/>
</dbReference>
<dbReference type="SUPFAM" id="SSF56112">
    <property type="entry name" value="Protein kinase-like (PK-like)"/>
    <property type="match status" value="1"/>
</dbReference>
<feature type="compositionally biased region" description="Polar residues" evidence="12">
    <location>
        <begin position="2046"/>
        <end position="2059"/>
    </location>
</feature>
<dbReference type="GO" id="GO:0005524">
    <property type="term" value="F:ATP binding"/>
    <property type="evidence" value="ECO:0007669"/>
    <property type="project" value="UniProtKB-UniRule"/>
</dbReference>
<comment type="similarity">
    <text evidence="11">Belongs to the protein kinase superfamily. Ser/Thr protein kinase family. MAP kinase subfamily.</text>
</comment>
<feature type="domain" description="Protein kinase" evidence="13">
    <location>
        <begin position="33"/>
        <end position="320"/>
    </location>
</feature>
<comment type="catalytic activity">
    <reaction evidence="9">
        <text>L-seryl-[protein] + ATP = O-phospho-L-seryl-[protein] + ADP + H(+)</text>
        <dbReference type="Rhea" id="RHEA:17989"/>
        <dbReference type="Rhea" id="RHEA-COMP:9863"/>
        <dbReference type="Rhea" id="RHEA-COMP:11604"/>
        <dbReference type="ChEBI" id="CHEBI:15378"/>
        <dbReference type="ChEBI" id="CHEBI:29999"/>
        <dbReference type="ChEBI" id="CHEBI:30616"/>
        <dbReference type="ChEBI" id="CHEBI:83421"/>
        <dbReference type="ChEBI" id="CHEBI:456216"/>
        <dbReference type="EC" id="2.7.11.24"/>
    </reaction>
</comment>
<dbReference type="InterPro" id="IPR032675">
    <property type="entry name" value="LRR_dom_sf"/>
</dbReference>
<evidence type="ECO:0000313" key="15">
    <source>
        <dbReference type="Proteomes" id="UP001146120"/>
    </source>
</evidence>
<dbReference type="FunFam" id="1.10.510.10:FF:000238">
    <property type="entry name" value="Mitogen-activated protein kinase"/>
    <property type="match status" value="1"/>
</dbReference>
<dbReference type="InterPro" id="IPR000719">
    <property type="entry name" value="Prot_kinase_dom"/>
</dbReference>